<sequence>MNITKFIKTGFNSQTLSIQPKEFFVRFYSSLSTPQHPSKKPNFPLKKKFGHIDSIKEVNKTRHSIFRATESLDRGLFKKAEDFAVSSIKDLMKKIDLSSSLYAYPTYALGLISLKKGYYSISESFLKDSLSRSEAIDGIDRNVKNIAESTNDLGLSLLRQGRFEESALYFFKAEKIAKDYNLDFLLPSIFSNIGEYYRELCYYDKSSNYHAKAHNYLLAFPKEQLNLARCCLNRGQVYRLSNQIEESGDFLNAGAKILTNYLNSIDSNPTPNHMDWTRFVIEFGHLYFSMGEIEKARQKFIIAKNHFISMNNSNIPDAIINMLNLAVLERNFPTLTPAQSNSYISDILASIQTPLQKLKGLKFNTRSPRIDSVIQNLVSNPIPTSSSPITSIDNNIKTTSAIKPKPTKVKLIEPLPFQLVLVENVPQLFQKSLI</sequence>
<dbReference type="InterPro" id="IPR019734">
    <property type="entry name" value="TPR_rpt"/>
</dbReference>
<protein>
    <submittedName>
        <fullName evidence="1">Uncharacterized protein</fullName>
    </submittedName>
</protein>
<evidence type="ECO:0000313" key="2">
    <source>
        <dbReference type="Proteomes" id="UP001344447"/>
    </source>
</evidence>
<dbReference type="EMBL" id="JAVFKY010000001">
    <property type="protein sequence ID" value="KAK5583841.1"/>
    <property type="molecule type" value="Genomic_DNA"/>
</dbReference>
<keyword evidence="2" id="KW-1185">Reference proteome</keyword>
<dbReference type="SUPFAM" id="SSF48452">
    <property type="entry name" value="TPR-like"/>
    <property type="match status" value="1"/>
</dbReference>
<accession>A0AAN7U9I2</accession>
<comment type="caution">
    <text evidence="1">The sequence shown here is derived from an EMBL/GenBank/DDBJ whole genome shotgun (WGS) entry which is preliminary data.</text>
</comment>
<dbReference type="InterPro" id="IPR011990">
    <property type="entry name" value="TPR-like_helical_dom_sf"/>
</dbReference>
<dbReference type="Proteomes" id="UP001344447">
    <property type="component" value="Unassembled WGS sequence"/>
</dbReference>
<name>A0AAN7U9I2_9MYCE</name>
<proteinExistence type="predicted"/>
<reference evidence="1 2" key="1">
    <citation type="submission" date="2023-11" db="EMBL/GenBank/DDBJ databases">
        <title>Dfirmibasis_genome.</title>
        <authorList>
            <person name="Edelbroek B."/>
            <person name="Kjellin J."/>
            <person name="Jerlstrom-Hultqvist J."/>
            <person name="Soderbom F."/>
        </authorList>
    </citation>
    <scope>NUCLEOTIDE SEQUENCE [LARGE SCALE GENOMIC DNA]</scope>
    <source>
        <strain evidence="1 2">TNS-C-14</strain>
    </source>
</reference>
<gene>
    <name evidence="1" type="ORF">RB653_005443</name>
</gene>
<organism evidence="1 2">
    <name type="scientific">Dictyostelium firmibasis</name>
    <dbReference type="NCBI Taxonomy" id="79012"/>
    <lineage>
        <taxon>Eukaryota</taxon>
        <taxon>Amoebozoa</taxon>
        <taxon>Evosea</taxon>
        <taxon>Eumycetozoa</taxon>
        <taxon>Dictyostelia</taxon>
        <taxon>Dictyosteliales</taxon>
        <taxon>Dictyosteliaceae</taxon>
        <taxon>Dictyostelium</taxon>
    </lineage>
</organism>
<dbReference type="SMART" id="SM00028">
    <property type="entry name" value="TPR"/>
    <property type="match status" value="3"/>
</dbReference>
<evidence type="ECO:0000313" key="1">
    <source>
        <dbReference type="EMBL" id="KAK5583841.1"/>
    </source>
</evidence>
<dbReference type="AlphaFoldDB" id="A0AAN7U9I2"/>
<dbReference type="Gene3D" id="1.25.40.10">
    <property type="entry name" value="Tetratricopeptide repeat domain"/>
    <property type="match status" value="1"/>
</dbReference>